<dbReference type="SUPFAM" id="SSF56059">
    <property type="entry name" value="Glutathione synthetase ATP-binding domain-like"/>
    <property type="match status" value="1"/>
</dbReference>
<dbReference type="InterPro" id="IPR004218">
    <property type="entry name" value="GSHS_ATP-bd"/>
</dbReference>
<dbReference type="InterPro" id="IPR011761">
    <property type="entry name" value="ATP-grasp"/>
</dbReference>
<dbReference type="PANTHER" id="PTHR21621">
    <property type="entry name" value="RIBOSOMAL PROTEIN S6 MODIFICATION PROTEIN"/>
    <property type="match status" value="1"/>
</dbReference>
<dbReference type="GO" id="GO:0005737">
    <property type="term" value="C:cytoplasm"/>
    <property type="evidence" value="ECO:0007669"/>
    <property type="project" value="TreeGrafter"/>
</dbReference>
<dbReference type="PANTHER" id="PTHR21621:SF4">
    <property type="entry name" value="GLUTATHIONE SYNTHETASE"/>
    <property type="match status" value="1"/>
</dbReference>
<proteinExistence type="inferred from homology"/>
<feature type="domain" description="ATP-grasp" evidence="1">
    <location>
        <begin position="3"/>
        <end position="188"/>
    </location>
</feature>
<dbReference type="Gene3D" id="3.30.470.20">
    <property type="entry name" value="ATP-grasp fold, B domain"/>
    <property type="match status" value="1"/>
</dbReference>
<dbReference type="GO" id="GO:0005524">
    <property type="term" value="F:ATP binding"/>
    <property type="evidence" value="ECO:0007669"/>
    <property type="project" value="InterPro"/>
</dbReference>
<reference evidence="2" key="1">
    <citation type="submission" date="2013-08" db="EMBL/GenBank/DDBJ databases">
        <authorList>
            <person name="Mendez C."/>
            <person name="Richter M."/>
            <person name="Ferrer M."/>
            <person name="Sanchez J."/>
        </authorList>
    </citation>
    <scope>NUCLEOTIDE SEQUENCE</scope>
</reference>
<dbReference type="PROSITE" id="PS50975">
    <property type="entry name" value="ATP_GRASP"/>
    <property type="match status" value="1"/>
</dbReference>
<protein>
    <submittedName>
        <fullName evidence="2">Glutathione synthetase</fullName>
        <ecNumber evidence="2">6.3.2.3</ecNumber>
    </submittedName>
</protein>
<evidence type="ECO:0000259" key="1">
    <source>
        <dbReference type="PROSITE" id="PS50975"/>
    </source>
</evidence>
<name>T1D1S1_9ZZZZ</name>
<keyword evidence="2" id="KW-0436">Ligase</keyword>
<dbReference type="Pfam" id="PF02955">
    <property type="entry name" value="GSH-S_ATP"/>
    <property type="match status" value="1"/>
</dbReference>
<organism evidence="2">
    <name type="scientific">mine drainage metagenome</name>
    <dbReference type="NCBI Taxonomy" id="410659"/>
    <lineage>
        <taxon>unclassified sequences</taxon>
        <taxon>metagenomes</taxon>
        <taxon>ecological metagenomes</taxon>
    </lineage>
</organism>
<dbReference type="Gene3D" id="3.30.1490.20">
    <property type="entry name" value="ATP-grasp fold, A domain"/>
    <property type="match status" value="1"/>
</dbReference>
<accession>T1D1S1</accession>
<dbReference type="EMBL" id="AUZY01001072">
    <property type="protein sequence ID" value="EQD76370.1"/>
    <property type="molecule type" value="Genomic_DNA"/>
</dbReference>
<dbReference type="GO" id="GO:0046872">
    <property type="term" value="F:metal ion binding"/>
    <property type="evidence" value="ECO:0007669"/>
    <property type="project" value="InterPro"/>
</dbReference>
<dbReference type="GO" id="GO:0004363">
    <property type="term" value="F:glutathione synthase activity"/>
    <property type="evidence" value="ECO:0007669"/>
    <property type="project" value="UniProtKB-EC"/>
</dbReference>
<dbReference type="EC" id="6.3.2.3" evidence="2"/>
<dbReference type="InterPro" id="IPR013815">
    <property type="entry name" value="ATP_grasp_subdomain_1"/>
</dbReference>
<reference evidence="2" key="2">
    <citation type="journal article" date="2014" name="ISME J.">
        <title>Microbial stratification in low pH oxic and suboxic macroscopic growths along an acid mine drainage.</title>
        <authorList>
            <person name="Mendez-Garcia C."/>
            <person name="Mesa V."/>
            <person name="Sprenger R.R."/>
            <person name="Richter M."/>
            <person name="Diez M.S."/>
            <person name="Solano J."/>
            <person name="Bargiela R."/>
            <person name="Golyshina O.V."/>
            <person name="Manteca A."/>
            <person name="Ramos J.L."/>
            <person name="Gallego J.R."/>
            <person name="Llorente I."/>
            <person name="Martins Dos Santos V.A."/>
            <person name="Jensen O.N."/>
            <person name="Pelaez A.I."/>
            <person name="Sanchez J."/>
            <person name="Ferrer M."/>
        </authorList>
    </citation>
    <scope>NUCLEOTIDE SEQUENCE</scope>
</reference>
<evidence type="ECO:0000313" key="2">
    <source>
        <dbReference type="EMBL" id="EQD76370.1"/>
    </source>
</evidence>
<comment type="caution">
    <text evidence="2">The sequence shown here is derived from an EMBL/GenBank/DDBJ whole genome shotgun (WGS) entry which is preliminary data.</text>
</comment>
<dbReference type="HAMAP" id="MF_00162">
    <property type="entry name" value="GSH_S"/>
    <property type="match status" value="1"/>
</dbReference>
<sequence length="207" mass="22491">MKKLAILSFPDLAPPTLVTRSMGQLLEFIDLHGRVVLKPLDGMGGSRIFVTSTDDLNRHVIVETLTDEGNRSVMAQRFIPEIREGDKRILLVNGTPLPFALARIPKAGESRGNLARGGTAHGVPLTNRDREICAVVGTRLAQQGLTFVGLDVIGHYLTEINVTSPTCARELETAYDLDIGGQIMDHIIETLKTGRSMSPDSPLRASP</sequence>
<gene>
    <name evidence="2" type="ORF">B1B_01728</name>
</gene>
<dbReference type="AlphaFoldDB" id="T1D1S1"/>
<dbReference type="InterPro" id="IPR006284">
    <property type="entry name" value="Glut_synth_pro"/>
</dbReference>